<evidence type="ECO:0000313" key="6">
    <source>
        <dbReference type="Proteomes" id="UP000198940"/>
    </source>
</evidence>
<organism evidence="4 5">
    <name type="scientific">Flagellimonas taeanensis</name>
    <dbReference type="NCBI Taxonomy" id="1005926"/>
    <lineage>
        <taxon>Bacteria</taxon>
        <taxon>Pseudomonadati</taxon>
        <taxon>Bacteroidota</taxon>
        <taxon>Flavobacteriia</taxon>
        <taxon>Flavobacteriales</taxon>
        <taxon>Flavobacteriaceae</taxon>
        <taxon>Flagellimonas</taxon>
    </lineage>
</organism>
<dbReference type="SUPFAM" id="SSF55486">
    <property type="entry name" value="Metalloproteases ('zincins'), catalytic domain"/>
    <property type="match status" value="1"/>
</dbReference>
<evidence type="ECO:0000313" key="5">
    <source>
        <dbReference type="Proteomes" id="UP000184031"/>
    </source>
</evidence>
<sequence>MTMKNFMLFCFLYLNSLGIPPMAAQGLQNQYTTSDTFDGEPFLTAFMDGDQLYLTIPEKLLDRTMLFVCYDTMRRSYMQVVWSLHRNKILLKQQGITSTAGINLPFVERLPLKENILAILPMAKQYGDSAGHTVNITDLILRQDIEWPQMFGVSIGSSIPNMSLVLGTNNGVGEVLIKVRRGMIKSKSKVAVPLFYGFCALDKPMKGRRFDYRMGFFNEEQDAGFHFDLRNSPANIIRWRLEKKFKEKKLSVPVKPISFVISPEVPKKWRPYIKAGIEEWLPAFESAGFKDALVVREVDSMDEWQAHSIHSNMIYWSQKKYTRGMEHEDFGATIGYIIDERSGEILRGDIFMGSSVQTVSEKYFIRAAPLDERAQRFPFPDELVGALYQRIAAHEAGHIFGILDGNFGEYAYPWDKMNDSLWLRTMGHTPSVMNYTRANSISQPDDSILPSLLLQGVGPTDRYNIQWAYTEFSPGTVPEVEQAQLEKMVRWQDSVPWYRFNISQLEVVGPAYTDEVVETNNPVRSTELALKNVKRVIELLPKATQDQNDSALLERLYDRTVELWDNHMKHVLSLIGGYDVHYQSLDQPGSPYEPIPWDVQMEALDYLLDHALDAPKWLTDPEFHARTKYSTFPDKVLQYQQYLVMDLIVANRLKRLEQMEIRLGQERLVQTYLVELQSGLFRELKEGFGRMDRRRQEIQMTYIDGLIGHLEKKRTGFNPDEKFLAHTDYSKGLMMQLLIDLKKEIEKGLRRHKGIANIGHWKLCLKKIDGFLGKP</sequence>
<evidence type="ECO:0000313" key="4">
    <source>
        <dbReference type="EMBL" id="SHL03267.1"/>
    </source>
</evidence>
<dbReference type="OrthoDB" id="9776599at2"/>
<dbReference type="EMBL" id="FOKU01000004">
    <property type="protein sequence ID" value="SFB96219.1"/>
    <property type="molecule type" value="Genomic_DNA"/>
</dbReference>
<dbReference type="PANTHER" id="PTHR38478">
    <property type="entry name" value="PEPTIDASE M1A AND M12B"/>
    <property type="match status" value="1"/>
</dbReference>
<proteinExistence type="predicted"/>
<dbReference type="STRING" id="1055723.SAMN05216293_2512"/>
<reference evidence="4 5" key="1">
    <citation type="submission" date="2016-11" db="EMBL/GenBank/DDBJ databases">
        <authorList>
            <person name="Varghese N."/>
            <person name="Submissions S."/>
        </authorList>
    </citation>
    <scope>NUCLEOTIDE SEQUENCE [LARGE SCALE GENOMIC DNA]</scope>
    <source>
        <strain evidence="4 5">CGMCC 1.12174</strain>
        <strain evidence="3 6">DSM 26351</strain>
    </source>
</reference>
<keyword evidence="1" id="KW-0732">Signal</keyword>
<dbReference type="Proteomes" id="UP000184031">
    <property type="component" value="Unassembled WGS sequence"/>
</dbReference>
<dbReference type="AlphaFoldDB" id="A0A1M6XBC0"/>
<evidence type="ECO:0000256" key="1">
    <source>
        <dbReference type="SAM" id="SignalP"/>
    </source>
</evidence>
<dbReference type="EMBL" id="FRAT01000006">
    <property type="protein sequence ID" value="SHL03267.1"/>
    <property type="molecule type" value="Genomic_DNA"/>
</dbReference>
<name>A0A1M6XBC0_9FLAO</name>
<dbReference type="PANTHER" id="PTHR38478:SF1">
    <property type="entry name" value="ZINC DEPENDENT METALLOPROTEASE DOMAIN LIPOPROTEIN"/>
    <property type="match status" value="1"/>
</dbReference>
<evidence type="ECO:0000259" key="2">
    <source>
        <dbReference type="Pfam" id="PF16313"/>
    </source>
</evidence>
<accession>A0A1M6XBC0</accession>
<protein>
    <recommendedName>
        <fullName evidence="2">EcxA zinc-binding domain-containing protein</fullName>
    </recommendedName>
</protein>
<keyword evidence="6" id="KW-1185">Reference proteome</keyword>
<comment type="caution">
    <text evidence="4">The sequence shown here is derived from an EMBL/GenBank/DDBJ whole genome shotgun (WGS) entry which is preliminary data.</text>
</comment>
<dbReference type="Pfam" id="PF16313">
    <property type="entry name" value="DUF4953"/>
    <property type="match status" value="1"/>
</dbReference>
<feature type="signal peptide" evidence="1">
    <location>
        <begin position="1"/>
        <end position="23"/>
    </location>
</feature>
<feature type="chain" id="PRO_5009922385" description="EcxA zinc-binding domain-containing protein" evidence="1">
    <location>
        <begin position="24"/>
        <end position="775"/>
    </location>
</feature>
<evidence type="ECO:0000313" key="3">
    <source>
        <dbReference type="EMBL" id="SFB96219.1"/>
    </source>
</evidence>
<gene>
    <name evidence="3" type="ORF">SAMN04487891_10490</name>
    <name evidence="4" type="ORF">SAMN05216293_2512</name>
</gene>
<dbReference type="Proteomes" id="UP000198940">
    <property type="component" value="Unassembled WGS sequence"/>
</dbReference>
<dbReference type="InterPro" id="IPR032534">
    <property type="entry name" value="EcxA_zinc-bd"/>
</dbReference>
<feature type="domain" description="EcxA zinc-binding" evidence="2">
    <location>
        <begin position="378"/>
        <end position="685"/>
    </location>
</feature>